<dbReference type="AlphaFoldDB" id="A0AAX4HKR4"/>
<dbReference type="SUPFAM" id="SSF51569">
    <property type="entry name" value="Aldolase"/>
    <property type="match status" value="1"/>
</dbReference>
<dbReference type="Proteomes" id="UP001324634">
    <property type="component" value="Chromosome"/>
</dbReference>
<dbReference type="GO" id="GO:0009073">
    <property type="term" value="P:aromatic amino acid family biosynthetic process"/>
    <property type="evidence" value="ECO:0007669"/>
    <property type="project" value="InterPro"/>
</dbReference>
<evidence type="ECO:0000256" key="1">
    <source>
        <dbReference type="ARBA" id="ARBA00022679"/>
    </source>
</evidence>
<feature type="domain" description="DAHP synthetase I/KDSA" evidence="2">
    <location>
        <begin position="11"/>
        <end position="243"/>
    </location>
</feature>
<keyword evidence="1 3" id="KW-0808">Transferase</keyword>
<dbReference type="EC" id="2.5.1.54" evidence="3"/>
<dbReference type="InterPro" id="IPR052899">
    <property type="entry name" value="Class-I_DAHP_synthase"/>
</dbReference>
<sequence>MENNALNFRSNELFLIAGPCAVESENQLRTILMNENRPRLIRGGIHKMRTNAKSFQGMGDEGMEIVKKMKQEIPFDFITEVTDARQIEALLPITSVFQVGARNMYNYELLKELSRYGRPVILKRAFSATISEWLGAAEYLFNLGEKNIILCERGVRSFDNKLRNLLDLGSVIYLKKNTPFKIIVDPSHSMGLTPYVADAAYAAVAAGADGLIVEVHPEPAVALSDGQQALNIPQFDEMVQKLHKLAPIFGKELRM</sequence>
<name>A0AAX4HKR4_9BACT</name>
<proteinExistence type="predicted"/>
<dbReference type="EMBL" id="CP139487">
    <property type="protein sequence ID" value="WPU63755.1"/>
    <property type="molecule type" value="Genomic_DNA"/>
</dbReference>
<reference evidence="3 4" key="1">
    <citation type="submission" date="2023-11" db="EMBL/GenBank/DDBJ databases">
        <title>Peredibacter starrii A3.12.</title>
        <authorList>
            <person name="Mitchell R.J."/>
        </authorList>
    </citation>
    <scope>NUCLEOTIDE SEQUENCE [LARGE SCALE GENOMIC DNA]</scope>
    <source>
        <strain evidence="3 4">A3.12</strain>
    </source>
</reference>
<dbReference type="InterPro" id="IPR006218">
    <property type="entry name" value="DAHP1/KDSA"/>
</dbReference>
<dbReference type="InterPro" id="IPR013785">
    <property type="entry name" value="Aldolase_TIM"/>
</dbReference>
<evidence type="ECO:0000259" key="2">
    <source>
        <dbReference type="Pfam" id="PF00793"/>
    </source>
</evidence>
<dbReference type="GO" id="GO:0003849">
    <property type="term" value="F:3-deoxy-7-phosphoheptulonate synthase activity"/>
    <property type="evidence" value="ECO:0007669"/>
    <property type="project" value="UniProtKB-EC"/>
</dbReference>
<dbReference type="PANTHER" id="PTHR43018">
    <property type="entry name" value="PHOSPHO-2-DEHYDRO-3-DEOXYHEPTONATE ALDOLASE"/>
    <property type="match status" value="1"/>
</dbReference>
<dbReference type="KEGG" id="psti:SOO65_13760"/>
<dbReference type="NCBIfam" id="TIGR01361">
    <property type="entry name" value="DAHP_synth_Bsub"/>
    <property type="match status" value="1"/>
</dbReference>
<gene>
    <name evidence="3" type="primary">aroF</name>
    <name evidence="3" type="ORF">SOO65_13760</name>
</gene>
<organism evidence="3 4">
    <name type="scientific">Peredibacter starrii</name>
    <dbReference type="NCBI Taxonomy" id="28202"/>
    <lineage>
        <taxon>Bacteria</taxon>
        <taxon>Pseudomonadati</taxon>
        <taxon>Bdellovibrionota</taxon>
        <taxon>Bacteriovoracia</taxon>
        <taxon>Bacteriovoracales</taxon>
        <taxon>Bacteriovoracaceae</taxon>
        <taxon>Peredibacter</taxon>
    </lineage>
</organism>
<accession>A0AAX4HKR4</accession>
<protein>
    <submittedName>
        <fullName evidence="3">3-deoxy-7-phosphoheptulonate synthase</fullName>
        <ecNumber evidence="3">2.5.1.54</ecNumber>
    </submittedName>
</protein>
<dbReference type="Gene3D" id="3.20.20.70">
    <property type="entry name" value="Aldolase class I"/>
    <property type="match status" value="1"/>
</dbReference>
<evidence type="ECO:0000313" key="4">
    <source>
        <dbReference type="Proteomes" id="UP001324634"/>
    </source>
</evidence>
<dbReference type="PANTHER" id="PTHR43018:SF1">
    <property type="entry name" value="PROTEIN AROA(G)"/>
    <property type="match status" value="1"/>
</dbReference>
<dbReference type="GO" id="GO:0016832">
    <property type="term" value="F:aldehyde-lyase activity"/>
    <property type="evidence" value="ECO:0007669"/>
    <property type="project" value="InterPro"/>
</dbReference>
<keyword evidence="4" id="KW-1185">Reference proteome</keyword>
<dbReference type="Pfam" id="PF00793">
    <property type="entry name" value="DAHP_synth_1"/>
    <property type="match status" value="1"/>
</dbReference>
<dbReference type="RefSeq" id="WP_321391075.1">
    <property type="nucleotide sequence ID" value="NZ_CP139487.1"/>
</dbReference>
<dbReference type="InterPro" id="IPR006268">
    <property type="entry name" value="DAHP_syn_2"/>
</dbReference>
<evidence type="ECO:0000313" key="3">
    <source>
        <dbReference type="EMBL" id="WPU63755.1"/>
    </source>
</evidence>